<dbReference type="Pfam" id="PF00702">
    <property type="entry name" value="Hydrolase"/>
    <property type="match status" value="1"/>
</dbReference>
<dbReference type="Gene3D" id="1.20.1110.10">
    <property type="entry name" value="Calcium-transporting ATPase, transmembrane domain"/>
    <property type="match status" value="1"/>
</dbReference>
<keyword evidence="1" id="KW-0479">Metal-binding</keyword>
<dbReference type="EMBL" id="UGMX01000002">
    <property type="protein sequence ID" value="STW07168.1"/>
    <property type="molecule type" value="Genomic_DNA"/>
</dbReference>
<dbReference type="Gene3D" id="3.40.50.1000">
    <property type="entry name" value="HAD superfamily/HAD-like"/>
    <property type="match status" value="1"/>
</dbReference>
<dbReference type="EC" id="3.6.3.2" evidence="2"/>
<proteinExistence type="predicted"/>
<keyword evidence="2" id="KW-0378">Hydrolase</keyword>
<dbReference type="Proteomes" id="UP000254571">
    <property type="component" value="Unassembled WGS sequence"/>
</dbReference>
<dbReference type="SUPFAM" id="SSF56784">
    <property type="entry name" value="HAD-like"/>
    <property type="match status" value="1"/>
</dbReference>
<sequence>MFAKLTPLQKSRILKTLQKNGHTVGFLGDGINDAPALRDADVGISVDSAADIAKEASDIILLEKDLMVLEEGVIKGRETFGNIIKYLKHDRQL</sequence>
<name>A0A7H4P403_9ENTR</name>
<dbReference type="InterPro" id="IPR023214">
    <property type="entry name" value="HAD_sf"/>
</dbReference>
<dbReference type="PRINTS" id="PR00119">
    <property type="entry name" value="CATATPASE"/>
</dbReference>
<dbReference type="GO" id="GO:0016020">
    <property type="term" value="C:membrane"/>
    <property type="evidence" value="ECO:0007669"/>
    <property type="project" value="InterPro"/>
</dbReference>
<dbReference type="AlphaFoldDB" id="A0A7H4P403"/>
<dbReference type="GO" id="GO:0005524">
    <property type="term" value="F:ATP binding"/>
    <property type="evidence" value="ECO:0007669"/>
    <property type="project" value="InterPro"/>
</dbReference>
<gene>
    <name evidence="2" type="primary">mgtB_3</name>
    <name evidence="2" type="ORF">NCTC9149_03596</name>
</gene>
<evidence type="ECO:0000313" key="3">
    <source>
        <dbReference type="Proteomes" id="UP000254571"/>
    </source>
</evidence>
<evidence type="ECO:0000256" key="1">
    <source>
        <dbReference type="ARBA" id="ARBA00022723"/>
    </source>
</evidence>
<dbReference type="GO" id="GO:0046872">
    <property type="term" value="F:metal ion binding"/>
    <property type="evidence" value="ECO:0007669"/>
    <property type="project" value="UniProtKB-KW"/>
</dbReference>
<dbReference type="PRINTS" id="PR00120">
    <property type="entry name" value="HATPASE"/>
</dbReference>
<comment type="caution">
    <text evidence="2">The sequence shown here is derived from an EMBL/GenBank/DDBJ whole genome shotgun (WGS) entry which is preliminary data.</text>
</comment>
<dbReference type="NCBIfam" id="TIGR01494">
    <property type="entry name" value="ATPase_P-type"/>
    <property type="match status" value="1"/>
</dbReference>
<dbReference type="PANTHER" id="PTHR42861">
    <property type="entry name" value="CALCIUM-TRANSPORTING ATPASE"/>
    <property type="match status" value="1"/>
</dbReference>
<accession>A0A7H4P403</accession>
<organism evidence="2 3">
    <name type="scientific">Klebsiella grimontii</name>
    <dbReference type="NCBI Taxonomy" id="2058152"/>
    <lineage>
        <taxon>Bacteria</taxon>
        <taxon>Pseudomonadati</taxon>
        <taxon>Pseudomonadota</taxon>
        <taxon>Gammaproteobacteria</taxon>
        <taxon>Enterobacterales</taxon>
        <taxon>Enterobacteriaceae</taxon>
        <taxon>Klebsiella/Raoultella group</taxon>
        <taxon>Klebsiella</taxon>
    </lineage>
</organism>
<dbReference type="InterPro" id="IPR001757">
    <property type="entry name" value="P_typ_ATPase"/>
</dbReference>
<reference evidence="2 3" key="1">
    <citation type="submission" date="2018-06" db="EMBL/GenBank/DDBJ databases">
        <authorList>
            <consortium name="Pathogen Informatics"/>
            <person name="Doyle S."/>
        </authorList>
    </citation>
    <scope>NUCLEOTIDE SEQUENCE [LARGE SCALE GENOMIC DNA]</scope>
    <source>
        <strain evidence="2 3">NCTC9149</strain>
    </source>
</reference>
<dbReference type="InterPro" id="IPR036412">
    <property type="entry name" value="HAD-like_sf"/>
</dbReference>
<evidence type="ECO:0000313" key="2">
    <source>
        <dbReference type="EMBL" id="STW07168.1"/>
    </source>
</evidence>
<dbReference type="GO" id="GO:0016887">
    <property type="term" value="F:ATP hydrolysis activity"/>
    <property type="evidence" value="ECO:0007669"/>
    <property type="project" value="InterPro"/>
</dbReference>
<protein>
    <submittedName>
        <fullName evidence="2">Magnesium-transporting ATPase</fullName>
        <ecNumber evidence="2">3.6.3.2</ecNumber>
    </submittedName>
</protein>